<dbReference type="SFLD" id="SFLDS00019">
    <property type="entry name" value="Glutathione_Transferase_(cytos"/>
    <property type="match status" value="1"/>
</dbReference>
<dbReference type="SFLD" id="SFLDG01180">
    <property type="entry name" value="SUF1"/>
    <property type="match status" value="1"/>
</dbReference>
<dbReference type="PANTHER" id="PTHR12289">
    <property type="entry name" value="METAXIN RELATED"/>
    <property type="match status" value="1"/>
</dbReference>
<dbReference type="InterPro" id="IPR012336">
    <property type="entry name" value="Thioredoxin-like_fold"/>
</dbReference>
<gene>
    <name evidence="4" type="ORF">B0T15DRAFT_106512</name>
</gene>
<organism evidence="4 5">
    <name type="scientific">Chaetomium strumarium</name>
    <dbReference type="NCBI Taxonomy" id="1170767"/>
    <lineage>
        <taxon>Eukaryota</taxon>
        <taxon>Fungi</taxon>
        <taxon>Dikarya</taxon>
        <taxon>Ascomycota</taxon>
        <taxon>Pezizomycotina</taxon>
        <taxon>Sordariomycetes</taxon>
        <taxon>Sordariomycetidae</taxon>
        <taxon>Sordariales</taxon>
        <taxon>Chaetomiaceae</taxon>
        <taxon>Chaetomium</taxon>
    </lineage>
</organism>
<evidence type="ECO:0000313" key="5">
    <source>
        <dbReference type="Proteomes" id="UP001273166"/>
    </source>
</evidence>
<dbReference type="RefSeq" id="XP_062724148.1">
    <property type="nucleotide sequence ID" value="XM_062861433.1"/>
</dbReference>
<dbReference type="PANTHER" id="PTHR12289:SF41">
    <property type="entry name" value="FAILED AXON CONNECTIONS-RELATED"/>
    <property type="match status" value="1"/>
</dbReference>
<evidence type="ECO:0000256" key="2">
    <source>
        <dbReference type="ARBA" id="ARBA00007409"/>
    </source>
</evidence>
<feature type="domain" description="Thioredoxin-like fold" evidence="3">
    <location>
        <begin position="28"/>
        <end position="136"/>
    </location>
</feature>
<dbReference type="Proteomes" id="UP001273166">
    <property type="component" value="Unassembled WGS sequence"/>
</dbReference>
<comment type="caution">
    <text evidence="4">The sequence shown here is derived from an EMBL/GenBank/DDBJ whole genome shotgun (WGS) entry which is preliminary data.</text>
</comment>
<dbReference type="GO" id="GO:0005737">
    <property type="term" value="C:cytoplasm"/>
    <property type="evidence" value="ECO:0007669"/>
    <property type="project" value="TreeGrafter"/>
</dbReference>
<dbReference type="EMBL" id="JAUDZG010000002">
    <property type="protein sequence ID" value="KAK3308368.1"/>
    <property type="molecule type" value="Genomic_DNA"/>
</dbReference>
<dbReference type="GeneID" id="87880262"/>
<sequence>MSPKPTAATPTLTLFRGFPQHDRYTPSPFINKLETRLRIGGIAYQVGVGSPFTAPRGKMPYIELQDADNVNSSTSPTPPTKLGDTALITRKLVEDGHLEDLNARLTPTQRAADLAVRALLEDKLYFFQGRERWVDNYHTMRDTVLASIPYPLRLVIGLLAYRKHARTLDGQGVLRFSKEEAAAMRLEIWESVNAMLVESRAHAANNKAGNTSGPFWVLGGESPTEADPVVFGFVAAALDCRMAPETEKIVRGFPVVVEYAKRIHDRYFSDFKCWRD</sequence>
<reference evidence="4" key="2">
    <citation type="submission" date="2023-06" db="EMBL/GenBank/DDBJ databases">
        <authorList>
            <consortium name="Lawrence Berkeley National Laboratory"/>
            <person name="Mondo S.J."/>
            <person name="Hensen N."/>
            <person name="Bonometti L."/>
            <person name="Westerberg I."/>
            <person name="Brannstrom I.O."/>
            <person name="Guillou S."/>
            <person name="Cros-Aarteil S."/>
            <person name="Calhoun S."/>
            <person name="Haridas S."/>
            <person name="Kuo A."/>
            <person name="Pangilinan J."/>
            <person name="Riley R."/>
            <person name="Labutti K."/>
            <person name="Andreopoulos B."/>
            <person name="Lipzen A."/>
            <person name="Chen C."/>
            <person name="Yanf M."/>
            <person name="Daum C."/>
            <person name="Ng V."/>
            <person name="Clum A."/>
            <person name="Steindorff A."/>
            <person name="Ohm R."/>
            <person name="Martin F."/>
            <person name="Silar P."/>
            <person name="Natvig D."/>
            <person name="Lalanne C."/>
            <person name="Gautier V."/>
            <person name="Ament-Velasquez S.L."/>
            <person name="Kruys A."/>
            <person name="Hutchinson M.I."/>
            <person name="Powell A.J."/>
            <person name="Barry K."/>
            <person name="Miller A.N."/>
            <person name="Grigoriev I.V."/>
            <person name="Debuchy R."/>
            <person name="Gladieux P."/>
            <person name="Thoren M.H."/>
            <person name="Johannesson H."/>
        </authorList>
    </citation>
    <scope>NUCLEOTIDE SEQUENCE</scope>
    <source>
        <strain evidence="4">CBS 333.67</strain>
    </source>
</reference>
<evidence type="ECO:0000313" key="4">
    <source>
        <dbReference type="EMBL" id="KAK3308368.1"/>
    </source>
</evidence>
<dbReference type="SFLD" id="SFLDG01200">
    <property type="entry name" value="SUF1.1"/>
    <property type="match status" value="1"/>
</dbReference>
<accession>A0AAJ0GY80</accession>
<evidence type="ECO:0000259" key="3">
    <source>
        <dbReference type="Pfam" id="PF17172"/>
    </source>
</evidence>
<keyword evidence="5" id="KW-1185">Reference proteome</keyword>
<dbReference type="AlphaFoldDB" id="A0AAJ0GY80"/>
<dbReference type="Pfam" id="PF17172">
    <property type="entry name" value="GST_N_4"/>
    <property type="match status" value="1"/>
</dbReference>
<comment type="similarity">
    <text evidence="1">Belongs to the FAX family.</text>
</comment>
<reference evidence="4" key="1">
    <citation type="journal article" date="2023" name="Mol. Phylogenet. Evol.">
        <title>Genome-scale phylogeny and comparative genomics of the fungal order Sordariales.</title>
        <authorList>
            <person name="Hensen N."/>
            <person name="Bonometti L."/>
            <person name="Westerberg I."/>
            <person name="Brannstrom I.O."/>
            <person name="Guillou S."/>
            <person name="Cros-Aarteil S."/>
            <person name="Calhoun S."/>
            <person name="Haridas S."/>
            <person name="Kuo A."/>
            <person name="Mondo S."/>
            <person name="Pangilinan J."/>
            <person name="Riley R."/>
            <person name="LaButti K."/>
            <person name="Andreopoulos B."/>
            <person name="Lipzen A."/>
            <person name="Chen C."/>
            <person name="Yan M."/>
            <person name="Daum C."/>
            <person name="Ng V."/>
            <person name="Clum A."/>
            <person name="Steindorff A."/>
            <person name="Ohm R.A."/>
            <person name="Martin F."/>
            <person name="Silar P."/>
            <person name="Natvig D.O."/>
            <person name="Lalanne C."/>
            <person name="Gautier V."/>
            <person name="Ament-Velasquez S.L."/>
            <person name="Kruys A."/>
            <person name="Hutchinson M.I."/>
            <person name="Powell A.J."/>
            <person name="Barry K."/>
            <person name="Miller A.N."/>
            <person name="Grigoriev I.V."/>
            <person name="Debuchy R."/>
            <person name="Gladieux P."/>
            <person name="Hiltunen Thoren M."/>
            <person name="Johannesson H."/>
        </authorList>
    </citation>
    <scope>NUCLEOTIDE SEQUENCE</scope>
    <source>
        <strain evidence="4">CBS 333.67</strain>
    </source>
</reference>
<dbReference type="InterPro" id="IPR050931">
    <property type="entry name" value="Mito_Protein_Transport_Metaxin"/>
</dbReference>
<dbReference type="InterPro" id="IPR026928">
    <property type="entry name" value="FAX/IsoI-like"/>
</dbReference>
<comment type="similarity">
    <text evidence="2">Belongs to the GST superfamily.</text>
</comment>
<dbReference type="InterPro" id="IPR040079">
    <property type="entry name" value="Glutathione_S-Trfase"/>
</dbReference>
<protein>
    <recommendedName>
        <fullName evidence="3">Thioredoxin-like fold domain-containing protein</fullName>
    </recommendedName>
</protein>
<evidence type="ECO:0000256" key="1">
    <source>
        <dbReference type="ARBA" id="ARBA00006475"/>
    </source>
</evidence>
<name>A0AAJ0GY80_9PEZI</name>
<proteinExistence type="inferred from homology"/>